<reference evidence="1" key="1">
    <citation type="journal article" date="2015" name="Nature">
        <title>Complex archaea that bridge the gap between prokaryotes and eukaryotes.</title>
        <authorList>
            <person name="Spang A."/>
            <person name="Saw J.H."/>
            <person name="Jorgensen S.L."/>
            <person name="Zaremba-Niedzwiedzka K."/>
            <person name="Martijn J."/>
            <person name="Lind A.E."/>
            <person name="van Eijk R."/>
            <person name="Schleper C."/>
            <person name="Guy L."/>
            <person name="Ettema T.J."/>
        </authorList>
    </citation>
    <scope>NUCLEOTIDE SEQUENCE</scope>
</reference>
<sequence length="229" mass="24306">MSREDVFRVRHDTIPSVAESSGTEGIINRIGAQIVTDFVTQLTLSGYAYHMQVGSENVGVASTLIISDTLVSMVADNSAGNAMIPLLYECTPGVIAGATIVQAMLEADKDKVRWASNGAAFVPANMRTDDPHSANGTFYIIDAAGVITAAKSAVPNSVELARQDFLENALTNTLGYPGTWDTVVYSIRKRPTIVLLDASSLVAHFGSASADITGYSVLQFAQFPKAMVV</sequence>
<organism evidence="1">
    <name type="scientific">marine sediment metagenome</name>
    <dbReference type="NCBI Taxonomy" id="412755"/>
    <lineage>
        <taxon>unclassified sequences</taxon>
        <taxon>metagenomes</taxon>
        <taxon>ecological metagenomes</taxon>
    </lineage>
</organism>
<dbReference type="AlphaFoldDB" id="A0A0F9BLE2"/>
<proteinExistence type="predicted"/>
<dbReference type="EMBL" id="LAZR01037263">
    <property type="protein sequence ID" value="KKL22670.1"/>
    <property type="molecule type" value="Genomic_DNA"/>
</dbReference>
<accession>A0A0F9BLE2</accession>
<protein>
    <submittedName>
        <fullName evidence="1">Uncharacterized protein</fullName>
    </submittedName>
</protein>
<comment type="caution">
    <text evidence="1">The sequence shown here is derived from an EMBL/GenBank/DDBJ whole genome shotgun (WGS) entry which is preliminary data.</text>
</comment>
<gene>
    <name evidence="1" type="ORF">LCGC14_2433110</name>
</gene>
<name>A0A0F9BLE2_9ZZZZ</name>
<evidence type="ECO:0000313" key="1">
    <source>
        <dbReference type="EMBL" id="KKL22670.1"/>
    </source>
</evidence>